<keyword evidence="2" id="KW-1185">Reference proteome</keyword>
<evidence type="ECO:0000313" key="2">
    <source>
        <dbReference type="Proteomes" id="UP000005640"/>
    </source>
</evidence>
<dbReference type="Proteomes" id="UP000005640">
    <property type="component" value="Chromosome 2"/>
</dbReference>
<reference evidence="1 2" key="2">
    <citation type="journal article" date="2004" name="Nature">
        <title>Finishing the euchromatic sequence of the human genome.</title>
        <authorList>
            <consortium name="International Human Genome Sequencing Consortium"/>
        </authorList>
    </citation>
    <scope>NUCLEOTIDE SEQUENCE [LARGE SCALE GENOMIC DNA]</scope>
</reference>
<dbReference type="ChiTaRS" id="ACOXL">
    <property type="organism name" value="human"/>
</dbReference>
<dbReference type="EMBL" id="AC096670">
    <property type="status" value="NOT_ANNOTATED_CDS"/>
    <property type="molecule type" value="Genomic_DNA"/>
</dbReference>
<reference evidence="1 2" key="1">
    <citation type="journal article" date="2001" name="Nature">
        <title>Initial sequencing and analysis of the human genome.</title>
        <authorList>
            <consortium name="International Human Genome Sequencing Consortium"/>
            <person name="Lander E.S."/>
            <person name="Linton L.M."/>
            <person name="Birren B."/>
            <person name="Nusbaum C."/>
            <person name="Zody M.C."/>
            <person name="Baldwin J."/>
            <person name="Devon K."/>
            <person name="Dewar K."/>
            <person name="Doyle M."/>
            <person name="FitzHugh W."/>
            <person name="Funke R."/>
            <person name="Gage D."/>
            <person name="Harris K."/>
            <person name="Heaford A."/>
            <person name="Howland J."/>
            <person name="Kann L."/>
            <person name="Lehoczky J."/>
            <person name="LeVine R."/>
            <person name="McEwan P."/>
            <person name="McKernan K."/>
            <person name="Meldrim J."/>
            <person name="Mesirov J.P."/>
            <person name="Miranda C."/>
            <person name="Morris W."/>
            <person name="Naylor J."/>
            <person name="Raymond C."/>
            <person name="Rosetti M."/>
            <person name="Santos R."/>
            <person name="Sheridan A."/>
            <person name="Sougnez C."/>
            <person name="Stange-Thomann N."/>
            <person name="Stojanovic N."/>
            <person name="Subramanian A."/>
            <person name="Wyman D."/>
            <person name="Rogers J."/>
            <person name="Sulston J."/>
            <person name="Ainscough R."/>
            <person name="Beck S."/>
            <person name="Bentley D."/>
            <person name="Burton J."/>
            <person name="Clee C."/>
            <person name="Carter N."/>
            <person name="Coulson A."/>
            <person name="Deadman R."/>
            <person name="Deloukas P."/>
            <person name="Dunham A."/>
            <person name="Dunham I."/>
            <person name="Durbin R."/>
            <person name="French L."/>
            <person name="Grafham D."/>
            <person name="Gregory S."/>
            <person name="Hubbard T."/>
            <person name="Humphray S."/>
            <person name="Hunt A."/>
            <person name="Jones M."/>
            <person name="Lloyd C."/>
            <person name="McMurray A."/>
            <person name="Matthews L."/>
            <person name="Mercer S."/>
            <person name="Milne S."/>
            <person name="Mullikin J.C."/>
            <person name="Mungall A."/>
            <person name="Plumb R."/>
            <person name="Ross M."/>
            <person name="Shownkeen R."/>
            <person name="Sims S."/>
            <person name="Waterston R.H."/>
            <person name="Wilson R.K."/>
            <person name="Hillier L.W."/>
            <person name="McPherson J.D."/>
            <person name="Marra M.A."/>
            <person name="Mardis E.R."/>
            <person name="Fulton L.A."/>
            <person name="Chinwalla A.T."/>
            <person name="Pepin K.H."/>
            <person name="Gish W.R."/>
            <person name="Chissoe S.L."/>
            <person name="Wendl M.C."/>
            <person name="Delehaunty K.D."/>
            <person name="Miner T.L."/>
            <person name="Delehaunty A."/>
            <person name="Kramer J.B."/>
            <person name="Cook L.L."/>
            <person name="Fulton R.S."/>
            <person name="Johnson D.L."/>
            <person name="Minx P.J."/>
            <person name="Clifton S.W."/>
            <person name="Hawkins T."/>
            <person name="Branscomb E."/>
            <person name="Predki P."/>
            <person name="Richardson P."/>
            <person name="Wenning S."/>
            <person name="Slezak T."/>
            <person name="Doggett N."/>
            <person name="Cheng J.F."/>
            <person name="Olsen A."/>
            <person name="Lucas S."/>
            <person name="Elkin C."/>
            <person name="Uberbacher E."/>
            <person name="Frazier M."/>
            <person name="Gibbs R.A."/>
            <person name="Muzny D.M."/>
            <person name="Scherer S.E."/>
            <person name="Bouck J.B."/>
            <person name="Sodergren E.J."/>
            <person name="Worley K.C."/>
            <person name="Rives C.M."/>
            <person name="Gorrell J.H."/>
            <person name="Metzker M.L."/>
            <person name="Naylor S.L."/>
            <person name="Kucherlapati R.S."/>
            <person name="Nelson D.L."/>
            <person name="Weinstock G.M."/>
            <person name="Sakaki Y."/>
            <person name="Fujiyama A."/>
            <person name="Hattori M."/>
            <person name="Yada T."/>
            <person name="Toyoda A."/>
            <person name="Itoh T."/>
            <person name="Kawagoe C."/>
            <person name="Watanabe H."/>
            <person name="Totoki Y."/>
            <person name="Taylor T."/>
            <person name="Weissenbach J."/>
            <person name="Heilig R."/>
            <person name="Saurin W."/>
            <person name="Artiguenave F."/>
            <person name="Brottier P."/>
            <person name="Bruls T."/>
            <person name="Pelletier E."/>
            <person name="Robert C."/>
            <person name="Wincker P."/>
            <person name="Smith D.R."/>
            <person name="Doucette-Stamm L."/>
            <person name="Rubenfield M."/>
            <person name="Weinstock K."/>
            <person name="Lee H.M."/>
            <person name="Dubois J."/>
            <person name="Rosenthal A."/>
            <person name="Platzer M."/>
            <person name="Nyakatura G."/>
            <person name="Taudien S."/>
            <person name="Rump A."/>
            <person name="Yang H."/>
            <person name="Yu J."/>
            <person name="Wang J."/>
            <person name="Huang G."/>
            <person name="Gu J."/>
            <person name="Hood L."/>
            <person name="Rowen L."/>
            <person name="Madan A."/>
            <person name="Qin S."/>
            <person name="Davis R.W."/>
            <person name="Federspiel N.A."/>
            <person name="Abola A.P."/>
            <person name="Proctor M.J."/>
            <person name="Myers R.M."/>
            <person name="Schmutz J."/>
            <person name="Dickson M."/>
            <person name="Grimwood J."/>
            <person name="Cox D.R."/>
            <person name="Olson M.V."/>
            <person name="Kaul R."/>
            <person name="Raymond C."/>
            <person name="Shimizu N."/>
            <person name="Kawasaki K."/>
            <person name="Minoshima S."/>
            <person name="Evans G.A."/>
            <person name="Athanasiou M."/>
            <person name="Schultz R."/>
            <person name="Roe B.A."/>
            <person name="Chen F."/>
            <person name="Pan H."/>
            <person name="Ramser J."/>
            <person name="Lehrach H."/>
            <person name="Reinhardt R."/>
            <person name="McCombie W.R."/>
            <person name="de la Bastide M."/>
            <person name="Dedhia N."/>
            <person name="Blocker H."/>
            <person name="Hornischer K."/>
            <person name="Nordsiek G."/>
            <person name="Agarwala R."/>
            <person name="Aravind L."/>
            <person name="Bailey J.A."/>
            <person name="Bateman A."/>
            <person name="Batzoglou S."/>
            <person name="Birney E."/>
            <person name="Bork P."/>
            <person name="Brown D.G."/>
            <person name="Burge C.B."/>
            <person name="Cerutti L."/>
            <person name="Chen H.C."/>
            <person name="Church D."/>
            <person name="Clamp M."/>
            <person name="Copley R.R."/>
            <person name="Doerks T."/>
            <person name="Eddy S.R."/>
            <person name="Eichler E.E."/>
            <person name="Furey T.S."/>
            <person name="Galagan J."/>
            <person name="Gilbert J.G."/>
            <person name="Harmon C."/>
            <person name="Hayashizaki Y."/>
            <person name="Haussler D."/>
            <person name="Hermjakob H."/>
            <person name="Hokamp K."/>
            <person name="Jang W."/>
            <person name="Johnson L.S."/>
            <person name="Jones T.A."/>
            <person name="Kasif S."/>
            <person name="Kaspryzk A."/>
            <person name="Kennedy S."/>
            <person name="Kent W.J."/>
            <person name="Kitts P."/>
            <person name="Koonin E.V."/>
            <person name="Korf I."/>
            <person name="Kulp D."/>
            <person name="Lancet D."/>
            <person name="Lowe T.M."/>
            <person name="McLysaght A."/>
            <person name="Mikkelsen T."/>
            <person name="Moran J.V."/>
            <person name="Mulder N."/>
            <person name="Pollara V.J."/>
            <person name="Ponting C.P."/>
            <person name="Schuler G."/>
            <person name="Schultz J."/>
            <person name="Slater G."/>
            <person name="Smit A.F."/>
            <person name="Stupka E."/>
            <person name="Szustakowski J."/>
            <person name="Thierry-Mieg D."/>
            <person name="Thierry-Mieg J."/>
            <person name="Wagner L."/>
            <person name="Wallis J."/>
            <person name="Wheeler R."/>
            <person name="Williams A."/>
            <person name="Wolf Y.I."/>
            <person name="Wolfe K.H."/>
            <person name="Yang S.P."/>
            <person name="Yeh R.F."/>
            <person name="Collins F."/>
            <person name="Guyer M.S."/>
            <person name="Peterson J."/>
            <person name="Felsenfeld A."/>
            <person name="Wetterstrand K.A."/>
            <person name="Patrinos A."/>
            <person name="Morgan M.J."/>
            <person name="de Jong P."/>
            <person name="Catanese J.J."/>
            <person name="Osoegawa K."/>
            <person name="Shizuya H."/>
            <person name="Choi S."/>
            <person name="Chen Y.J."/>
        </authorList>
    </citation>
    <scope>NUCLEOTIDE SEQUENCE [LARGE SCALE GENOMIC DNA]</scope>
</reference>
<dbReference type="UCSC" id="uc061mwk.1">
    <property type="organism name" value="human"/>
</dbReference>
<dbReference type="EMBL" id="AC023131">
    <property type="status" value="NOT_ANNOTATED_CDS"/>
    <property type="molecule type" value="Genomic_DNA"/>
</dbReference>
<dbReference type="EMBL" id="AC114776">
    <property type="status" value="NOT_ANNOTATED_CDS"/>
    <property type="molecule type" value="Genomic_DNA"/>
</dbReference>
<dbReference type="GeneTree" id="ENSGT00940000161693"/>
<dbReference type="ExpressionAtlas" id="C9JQI3">
    <property type="expression patterns" value="baseline and differential"/>
</dbReference>
<accession>C9JQI3</accession>
<dbReference type="HOGENOM" id="CLU_2764440_0_0_1"/>
<dbReference type="OMA" id="GHIGIFL"/>
<dbReference type="ProteomicsDB" id="11245"/>
<dbReference type="AlphaFoldDB" id="C9JQI3"/>
<dbReference type="HGNC" id="HGNC:25621">
    <property type="gene designation" value="ACOXL"/>
</dbReference>
<organism evidence="1 2">
    <name type="scientific">Homo sapiens</name>
    <name type="common">Human</name>
    <dbReference type="NCBI Taxonomy" id="9606"/>
    <lineage>
        <taxon>Eukaryota</taxon>
        <taxon>Metazoa</taxon>
        <taxon>Chordata</taxon>
        <taxon>Craniata</taxon>
        <taxon>Vertebrata</taxon>
        <taxon>Euteleostomi</taxon>
        <taxon>Mammalia</taxon>
        <taxon>Eutheria</taxon>
        <taxon>Euarchontoglires</taxon>
        <taxon>Primates</taxon>
        <taxon>Haplorrhini</taxon>
        <taxon>Catarrhini</taxon>
        <taxon>Hominidae</taxon>
        <taxon>Homo</taxon>
    </lineage>
</organism>
<feature type="non-terminal residue" evidence="1">
    <location>
        <position position="70"/>
    </location>
</feature>
<dbReference type="OpenTargets" id="ENSG00000153093"/>
<sequence>MRALTVQRVKFAMDLPLLKRAGQDLAEKTKNFVSRSLVIGEVLSMADMATGVKCGIIYWLFGGAIRNLGS</sequence>
<dbReference type="OrthoDB" id="538336at2759"/>
<dbReference type="VEuPathDB" id="HostDB:ENSG00000153093"/>
<protein>
    <submittedName>
        <fullName evidence="1">Acyl-CoA oxidase like</fullName>
    </submittedName>
</protein>
<reference evidence="1" key="5">
    <citation type="submission" date="2025-09" db="UniProtKB">
        <authorList>
            <consortium name="Ensembl"/>
        </authorList>
    </citation>
    <scope>IDENTIFICATION</scope>
</reference>
<dbReference type="EMBL" id="AC096591">
    <property type="status" value="NOT_ANNOTATED_CDS"/>
    <property type="molecule type" value="Genomic_DNA"/>
</dbReference>
<proteinExistence type="evidence at protein level"/>
<dbReference type="Bgee" id="ENSG00000153093">
    <property type="expression patterns" value="Expressed in primordial germ cell in gonad and 100 other cell types or tissues"/>
</dbReference>
<reference evidence="1" key="4">
    <citation type="submission" date="2025-08" db="UniProtKB">
        <authorList>
            <consortium name="Ensembl"/>
        </authorList>
    </citation>
    <scope>IDENTIFICATION</scope>
</reference>
<gene>
    <name evidence="1" type="primary">ACOXL</name>
</gene>
<evidence type="ECO:0000313" key="1">
    <source>
        <dbReference type="Ensembl" id="ENSP00000394701.1"/>
    </source>
</evidence>
<dbReference type="Ensembl" id="ENST00000448863.1">
    <property type="protein sequence ID" value="ENSP00000394701.1"/>
    <property type="gene ID" value="ENSG00000153093.21"/>
</dbReference>
<dbReference type="Antibodypedia" id="55058">
    <property type="antibodies" value="39 antibodies from 13 providers"/>
</dbReference>
<evidence type="ECO:0007829" key="3">
    <source>
        <dbReference type="PeptideAtlas" id="C9JQI3"/>
    </source>
</evidence>
<reference evidence="1 2" key="3">
    <citation type="journal article" date="2005" name="Nature">
        <title>Generation and annotation of the DNA sequences of human chromosomes 2 and 4.</title>
        <authorList>
            <person name="Hillier L.W."/>
            <person name="Graves T.A."/>
            <person name="Fulton R.S."/>
            <person name="Fulton L.A."/>
            <person name="Pepin K.H."/>
            <person name="Minx P."/>
            <person name="Wagner-McPherson C."/>
            <person name="Layman D."/>
            <person name="Wylie K."/>
            <person name="Sekhon M."/>
            <person name="Becker M.C."/>
            <person name="Fewell G.A."/>
            <person name="Delehaunty K.D."/>
            <person name="Miner T.L."/>
            <person name="Nash W.E."/>
            <person name="Kremitzki C."/>
            <person name="Oddy L."/>
            <person name="Du H."/>
            <person name="Sun H."/>
            <person name="Bradshaw-Cordum H."/>
            <person name="Ali J."/>
            <person name="Carter J."/>
            <person name="Cordes M."/>
            <person name="Harris A."/>
            <person name="Isak A."/>
            <person name="van Brunt A."/>
            <person name="Nguyen C."/>
            <person name="Du F."/>
            <person name="Courtney L."/>
            <person name="Kalicki J."/>
            <person name="Ozersky P."/>
            <person name="Abbott S."/>
            <person name="Armstrong J."/>
            <person name="Belter E.A."/>
            <person name="Caruso L."/>
            <person name="Cedroni M."/>
            <person name="Cotton M."/>
            <person name="Davidson T."/>
            <person name="Desai A."/>
            <person name="Elliott G."/>
            <person name="Erb T."/>
            <person name="Fronick C."/>
            <person name="Gaige T."/>
            <person name="Haakenson W."/>
            <person name="Haglund K."/>
            <person name="Holmes A."/>
            <person name="Harkins R."/>
            <person name="Kim K."/>
            <person name="Kruchowski S.S."/>
            <person name="Strong C.M."/>
            <person name="Grewal N."/>
            <person name="Goyea E."/>
            <person name="Hou S."/>
            <person name="Levy A."/>
            <person name="Martinka S."/>
            <person name="Mead K."/>
            <person name="McLellan M.D."/>
            <person name="Meyer R."/>
            <person name="Randall-Maher J."/>
            <person name="Tomlinson C."/>
            <person name="Dauphin-Kohlberg S."/>
            <person name="Kozlowicz-Reilly A."/>
            <person name="Shah N."/>
            <person name="Swearengen-Shahid S."/>
            <person name="Snider J."/>
            <person name="Strong J.T."/>
            <person name="Thompson J."/>
            <person name="Yoakum M."/>
            <person name="Leonard S."/>
            <person name="Pearman C."/>
            <person name="Trani L."/>
            <person name="Radionenko M."/>
            <person name="Waligorski J.E."/>
            <person name="Wang C."/>
            <person name="Rock S.M."/>
            <person name="Tin-Wollam A.M."/>
            <person name="Maupin R."/>
            <person name="Latreille P."/>
            <person name="Wendl M.C."/>
            <person name="Yang S.P."/>
            <person name="Pohl C."/>
            <person name="Wallis J.W."/>
            <person name="Spieth J."/>
            <person name="Bieri T.A."/>
            <person name="Berkowicz N."/>
            <person name="Nelson J.O."/>
            <person name="Osborne J."/>
            <person name="Ding L."/>
            <person name="Meyer R."/>
            <person name="Sabo A."/>
            <person name="Shotland Y."/>
            <person name="Sinha P."/>
            <person name="Wohldmann P.E."/>
            <person name="Cook L.L."/>
            <person name="Hickenbotham M.T."/>
            <person name="Eldred J."/>
            <person name="Williams D."/>
            <person name="Jones T.A."/>
            <person name="She X."/>
            <person name="Ciccarelli F.D."/>
            <person name="Izaurralde E."/>
            <person name="Taylor J."/>
            <person name="Schmutz J."/>
            <person name="Myers R.M."/>
            <person name="Cox D.R."/>
            <person name="Huang X."/>
            <person name="McPherson J.D."/>
            <person name="Mardis E.R."/>
            <person name="Clifton S.W."/>
            <person name="Warren W.C."/>
            <person name="Chinwalla A.T."/>
            <person name="Eddy S.R."/>
            <person name="Marra M.A."/>
            <person name="Ovcharenko I."/>
            <person name="Furey T.S."/>
            <person name="Miller W."/>
            <person name="Eichler E.E."/>
            <person name="Bork P."/>
            <person name="Suyama M."/>
            <person name="Torrents D."/>
            <person name="Waterston R.H."/>
            <person name="Wilson R.K."/>
        </authorList>
    </citation>
    <scope>NUCLEOTIDE SEQUENCE [LARGE SCALE GENOMIC DNA]</scope>
</reference>
<keyword evidence="3" id="KW-1267">Proteomics identification</keyword>
<name>C9JQI3_HUMAN</name>
<dbReference type="Ensembl" id="ENST00000448863.1">
    <property type="protein sequence ID" value="ENSP00000394701.1"/>
    <property type="gene ID" value="ENSG00000153093.22"/>
</dbReference>